<evidence type="ECO:0000313" key="3">
    <source>
        <dbReference type="Proteomes" id="UP001163550"/>
    </source>
</evidence>
<dbReference type="InterPro" id="IPR036105">
    <property type="entry name" value="DiNase_FeMo-co_biosyn_sf"/>
</dbReference>
<dbReference type="Pfam" id="PF02579">
    <property type="entry name" value="Nitro_FeMo-Co"/>
    <property type="match status" value="1"/>
</dbReference>
<dbReference type="InterPro" id="IPR003731">
    <property type="entry name" value="Di-Nase_FeMo-co_biosynth"/>
</dbReference>
<sequence>MYLAMAMDGNTLESKVSQQFETGKYLLVVDTTNLIVSAIENCHDFSAESLAQKVIDLNCEGIITGAISDPQAFEILADACITRFLGSGKTGMEALDLMKKRDLKLIRNIEGTDGCGGDHDHHH</sequence>
<dbReference type="EMBL" id="CP087994">
    <property type="protein sequence ID" value="UYO62027.1"/>
    <property type="molecule type" value="Genomic_DNA"/>
</dbReference>
<dbReference type="Gene3D" id="3.30.420.130">
    <property type="entry name" value="Dinitrogenase iron-molybdenum cofactor biosynthesis domain"/>
    <property type="match status" value="1"/>
</dbReference>
<gene>
    <name evidence="2" type="ORF">LNN31_14730</name>
</gene>
<dbReference type="Proteomes" id="UP001163550">
    <property type="component" value="Chromosome"/>
</dbReference>
<proteinExistence type="predicted"/>
<accession>A0ABY6HCD8</accession>
<keyword evidence="3" id="KW-1185">Reference proteome</keyword>
<evidence type="ECO:0000259" key="1">
    <source>
        <dbReference type="Pfam" id="PF02579"/>
    </source>
</evidence>
<name>A0ABY6HCD8_9FIRM</name>
<organism evidence="2 3">
    <name type="scientific">Acetobacterium wieringae</name>
    <dbReference type="NCBI Taxonomy" id="52694"/>
    <lineage>
        <taxon>Bacteria</taxon>
        <taxon>Bacillati</taxon>
        <taxon>Bacillota</taxon>
        <taxon>Clostridia</taxon>
        <taxon>Eubacteriales</taxon>
        <taxon>Eubacteriaceae</taxon>
        <taxon>Acetobacterium</taxon>
    </lineage>
</organism>
<dbReference type="RefSeq" id="WP_263992713.1">
    <property type="nucleotide sequence ID" value="NZ_CP087994.1"/>
</dbReference>
<evidence type="ECO:0000313" key="2">
    <source>
        <dbReference type="EMBL" id="UYO62027.1"/>
    </source>
</evidence>
<protein>
    <recommendedName>
        <fullName evidence="1">Dinitrogenase iron-molybdenum cofactor biosynthesis domain-containing protein</fullName>
    </recommendedName>
</protein>
<dbReference type="SUPFAM" id="SSF53146">
    <property type="entry name" value="Nitrogenase accessory factor-like"/>
    <property type="match status" value="1"/>
</dbReference>
<feature type="domain" description="Dinitrogenase iron-molybdenum cofactor biosynthesis" evidence="1">
    <location>
        <begin position="13"/>
        <end position="98"/>
    </location>
</feature>
<reference evidence="2" key="1">
    <citation type="submission" date="2021-11" db="EMBL/GenBank/DDBJ databases">
        <title>Isoprene-degrading acetogen.</title>
        <authorList>
            <person name="Yang Y."/>
            <person name="Jin H."/>
            <person name="Yan J."/>
        </authorList>
    </citation>
    <scope>NUCLEOTIDE SEQUENCE</scope>
    <source>
        <strain evidence="2">Berkeley</strain>
    </source>
</reference>